<evidence type="ECO:0000313" key="2">
    <source>
        <dbReference type="EMBL" id="TBT85957.1"/>
    </source>
</evidence>
<reference evidence="2 3" key="1">
    <citation type="submission" date="2019-01" db="EMBL/GenBank/DDBJ databases">
        <title>Lactibacter flavus gen. nov., sp. nov., a novel bacterium of the family Propionibacteriaceae isolated from raw milk and dairy products.</title>
        <authorList>
            <person name="Huptas C."/>
            <person name="Wenning M."/>
            <person name="Breitenwieser F."/>
            <person name="Doll E."/>
            <person name="Von Neubeck M."/>
            <person name="Busse H.-J."/>
            <person name="Scherer S."/>
        </authorList>
    </citation>
    <scope>NUCLEOTIDE SEQUENCE [LARGE SCALE GENOMIC DNA]</scope>
    <source>
        <strain evidence="2 3">KCTC 33808</strain>
    </source>
</reference>
<keyword evidence="1" id="KW-0472">Membrane</keyword>
<keyword evidence="3" id="KW-1185">Reference proteome</keyword>
<proteinExistence type="predicted"/>
<accession>A0A4Q9KGQ6</accession>
<gene>
    <name evidence="2" type="ORF">ET989_05785</name>
</gene>
<keyword evidence="1" id="KW-0812">Transmembrane</keyword>
<feature type="transmembrane region" description="Helical" evidence="1">
    <location>
        <begin position="7"/>
        <end position="26"/>
    </location>
</feature>
<feature type="transmembrane region" description="Helical" evidence="1">
    <location>
        <begin position="32"/>
        <end position="52"/>
    </location>
</feature>
<evidence type="ECO:0000313" key="3">
    <source>
        <dbReference type="Proteomes" id="UP000292373"/>
    </source>
</evidence>
<organism evidence="2 3">
    <name type="scientific">Propioniciclava sinopodophylli</name>
    <dbReference type="NCBI Taxonomy" id="1837344"/>
    <lineage>
        <taxon>Bacteria</taxon>
        <taxon>Bacillati</taxon>
        <taxon>Actinomycetota</taxon>
        <taxon>Actinomycetes</taxon>
        <taxon>Propionibacteriales</taxon>
        <taxon>Propionibacteriaceae</taxon>
        <taxon>Propioniciclava</taxon>
    </lineage>
</organism>
<protein>
    <submittedName>
        <fullName evidence="2">Uncharacterized protein</fullName>
    </submittedName>
</protein>
<dbReference type="EMBL" id="SDMQ01000004">
    <property type="protein sequence ID" value="TBT85957.1"/>
    <property type="molecule type" value="Genomic_DNA"/>
</dbReference>
<evidence type="ECO:0000256" key="1">
    <source>
        <dbReference type="SAM" id="Phobius"/>
    </source>
</evidence>
<dbReference type="Proteomes" id="UP000292373">
    <property type="component" value="Unassembled WGS sequence"/>
</dbReference>
<name>A0A4Q9KGQ6_9ACTN</name>
<sequence length="66" mass="6928">MRSKLNLAALGAGVLAVVMLLAVLVVRPMEAAAWVYTAAFFVGLVGVALAAADGLHERHQRLAFLP</sequence>
<comment type="caution">
    <text evidence="2">The sequence shown here is derived from an EMBL/GenBank/DDBJ whole genome shotgun (WGS) entry which is preliminary data.</text>
</comment>
<dbReference type="RefSeq" id="WP_131167606.1">
    <property type="nucleotide sequence ID" value="NZ_SDMQ01000004.1"/>
</dbReference>
<dbReference type="AlphaFoldDB" id="A0A4Q9KGQ6"/>
<keyword evidence="1" id="KW-1133">Transmembrane helix</keyword>